<dbReference type="EMBL" id="JBHFFA010000008">
    <property type="protein sequence ID" value="KAL2607621.1"/>
    <property type="molecule type" value="Genomic_DNA"/>
</dbReference>
<protein>
    <submittedName>
        <fullName evidence="2">Uncharacterized protein</fullName>
    </submittedName>
</protein>
<comment type="caution">
    <text evidence="2">The sequence shown here is derived from an EMBL/GenBank/DDBJ whole genome shotgun (WGS) entry which is preliminary data.</text>
</comment>
<accession>A0ABD1XI81</accession>
<feature type="compositionally biased region" description="Polar residues" evidence="1">
    <location>
        <begin position="88"/>
        <end position="107"/>
    </location>
</feature>
<sequence>MRHNAEFEHNSGDLDPATVEDLRHPLTNAGVELAGLNLPTLTTAQGTVRIRSSSNSPFGPGLVTSHLRNLAEQSPLLPGSEQRHNPSIRDSQPSRTSTQHISMEKSTPPNPAVHQADPQMNFHSEGKEREASMDEGDPLPKDGPANRFEVLLEEGNSSSGQGEEARIGSEGTEEGSSSSSREDDDLMESEKTEEAEPSQSIKIGDKELAIPSGTGEGKQTETHCDNTIVPDLNKVPSSRDLIIEHNRQEKEK</sequence>
<proteinExistence type="predicted"/>
<organism evidence="2 3">
    <name type="scientific">Riccia fluitans</name>
    <dbReference type="NCBI Taxonomy" id="41844"/>
    <lineage>
        <taxon>Eukaryota</taxon>
        <taxon>Viridiplantae</taxon>
        <taxon>Streptophyta</taxon>
        <taxon>Embryophyta</taxon>
        <taxon>Marchantiophyta</taxon>
        <taxon>Marchantiopsida</taxon>
        <taxon>Marchantiidae</taxon>
        <taxon>Marchantiales</taxon>
        <taxon>Ricciaceae</taxon>
        <taxon>Riccia</taxon>
    </lineage>
</organism>
<evidence type="ECO:0000313" key="2">
    <source>
        <dbReference type="EMBL" id="KAL2607621.1"/>
    </source>
</evidence>
<feature type="compositionally biased region" description="Low complexity" evidence="1">
    <location>
        <begin position="153"/>
        <end position="179"/>
    </location>
</feature>
<feature type="compositionally biased region" description="Basic and acidic residues" evidence="1">
    <location>
        <begin position="241"/>
        <end position="252"/>
    </location>
</feature>
<name>A0ABD1XI81_9MARC</name>
<dbReference type="Proteomes" id="UP001605036">
    <property type="component" value="Unassembled WGS sequence"/>
</dbReference>
<feature type="region of interest" description="Disordered" evidence="1">
    <location>
        <begin position="76"/>
        <end position="252"/>
    </location>
</feature>
<keyword evidence="3" id="KW-1185">Reference proteome</keyword>
<reference evidence="2 3" key="1">
    <citation type="submission" date="2024-09" db="EMBL/GenBank/DDBJ databases">
        <title>Chromosome-scale assembly of Riccia fluitans.</title>
        <authorList>
            <person name="Paukszto L."/>
            <person name="Sawicki J."/>
            <person name="Karawczyk K."/>
            <person name="Piernik-Szablinska J."/>
            <person name="Szczecinska M."/>
            <person name="Mazdziarz M."/>
        </authorList>
    </citation>
    <scope>NUCLEOTIDE SEQUENCE [LARGE SCALE GENOMIC DNA]</scope>
    <source>
        <strain evidence="2">Rf_01</strain>
        <tissue evidence="2">Aerial parts of the thallus</tissue>
    </source>
</reference>
<evidence type="ECO:0000313" key="3">
    <source>
        <dbReference type="Proteomes" id="UP001605036"/>
    </source>
</evidence>
<evidence type="ECO:0000256" key="1">
    <source>
        <dbReference type="SAM" id="MobiDB-lite"/>
    </source>
</evidence>
<gene>
    <name evidence="2" type="ORF">R1flu_026194</name>
</gene>
<dbReference type="AlphaFoldDB" id="A0ABD1XI81"/>